<comment type="similarity">
    <text evidence="2">Belongs to the binding-protein-dependent transport system permease family. FecCD subfamily.</text>
</comment>
<dbReference type="PANTHER" id="PTHR30472:SF25">
    <property type="entry name" value="ABC TRANSPORTER PERMEASE PROTEIN MJ0876-RELATED"/>
    <property type="match status" value="1"/>
</dbReference>
<evidence type="ECO:0000256" key="2">
    <source>
        <dbReference type="ARBA" id="ARBA00007935"/>
    </source>
</evidence>
<dbReference type="GO" id="GO:0005886">
    <property type="term" value="C:plasma membrane"/>
    <property type="evidence" value="ECO:0007669"/>
    <property type="project" value="UniProtKB-SubCell"/>
</dbReference>
<sequence length="107" mass="11837">MKTEAETKHFKRVSHWKLYLLIMLFAFAIVFVLSLNLGYAPIPFRDILMILTKNVPLLNSLVDSSAISSTSEVIIMEIRLPRVVCGAIVGAALATAGVTYQGIFRNP</sequence>
<dbReference type="GO" id="GO:0033214">
    <property type="term" value="P:siderophore-iron import into cell"/>
    <property type="evidence" value="ECO:0007669"/>
    <property type="project" value="TreeGrafter"/>
</dbReference>
<evidence type="ECO:0000256" key="4">
    <source>
        <dbReference type="ARBA" id="ARBA00022475"/>
    </source>
</evidence>
<gene>
    <name evidence="9" type="ORF">AC477_01525</name>
</gene>
<evidence type="ECO:0000256" key="5">
    <source>
        <dbReference type="ARBA" id="ARBA00022692"/>
    </source>
</evidence>
<evidence type="ECO:0000256" key="7">
    <source>
        <dbReference type="ARBA" id="ARBA00023136"/>
    </source>
</evidence>
<evidence type="ECO:0000256" key="8">
    <source>
        <dbReference type="SAM" id="Phobius"/>
    </source>
</evidence>
<feature type="non-terminal residue" evidence="9">
    <location>
        <position position="107"/>
    </location>
</feature>
<reference evidence="9 10" key="1">
    <citation type="submission" date="2015-06" db="EMBL/GenBank/DDBJ databases">
        <title>New insights into the roles of widespread benthic archaea in carbon and nitrogen cycling.</title>
        <authorList>
            <person name="Lazar C.S."/>
            <person name="Baker B.J."/>
            <person name="Seitz K.W."/>
            <person name="Hyde A.S."/>
            <person name="Dick G.J."/>
            <person name="Hinrichs K.-U."/>
            <person name="Teske A.P."/>
        </authorList>
    </citation>
    <scope>NUCLEOTIDE SEQUENCE [LARGE SCALE GENOMIC DNA]</scope>
    <source>
        <strain evidence="9">SG8-32-1</strain>
    </source>
</reference>
<proteinExistence type="inferred from homology"/>
<organism evidence="9 10">
    <name type="scientific">miscellaneous Crenarchaeota group-1 archaeon SG8-32-1</name>
    <dbReference type="NCBI Taxonomy" id="1685124"/>
    <lineage>
        <taxon>Archaea</taxon>
        <taxon>Candidatus Bathyarchaeota</taxon>
        <taxon>MCG-1</taxon>
    </lineage>
</organism>
<comment type="subcellular location">
    <subcellularLocation>
        <location evidence="1">Cell membrane</location>
        <topology evidence="1">Multi-pass membrane protein</topology>
    </subcellularLocation>
</comment>
<dbReference type="InterPro" id="IPR000522">
    <property type="entry name" value="ABC_transptr_permease_BtuC"/>
</dbReference>
<accession>A0A0M0BY30</accession>
<evidence type="ECO:0008006" key="11">
    <source>
        <dbReference type="Google" id="ProtNLM"/>
    </source>
</evidence>
<keyword evidence="6 8" id="KW-1133">Transmembrane helix</keyword>
<name>A0A0M0BY30_9ARCH</name>
<dbReference type="Gene3D" id="1.10.3470.10">
    <property type="entry name" value="ABC transporter involved in vitamin B12 uptake, BtuC"/>
    <property type="match status" value="1"/>
</dbReference>
<dbReference type="AlphaFoldDB" id="A0A0M0BY30"/>
<keyword evidence="3" id="KW-0813">Transport</keyword>
<dbReference type="GO" id="GO:0022857">
    <property type="term" value="F:transmembrane transporter activity"/>
    <property type="evidence" value="ECO:0007669"/>
    <property type="project" value="InterPro"/>
</dbReference>
<dbReference type="EMBL" id="LFWU01000029">
    <property type="protein sequence ID" value="KON33492.1"/>
    <property type="molecule type" value="Genomic_DNA"/>
</dbReference>
<feature type="transmembrane region" description="Helical" evidence="8">
    <location>
        <begin position="83"/>
        <end position="103"/>
    </location>
</feature>
<protein>
    <recommendedName>
        <fullName evidence="11">Iron ABC transporter permease</fullName>
    </recommendedName>
</protein>
<dbReference type="Proteomes" id="UP000037237">
    <property type="component" value="Unassembled WGS sequence"/>
</dbReference>
<dbReference type="InterPro" id="IPR037294">
    <property type="entry name" value="ABC_BtuC-like"/>
</dbReference>
<keyword evidence="7 8" id="KW-0472">Membrane</keyword>
<evidence type="ECO:0000256" key="1">
    <source>
        <dbReference type="ARBA" id="ARBA00004651"/>
    </source>
</evidence>
<evidence type="ECO:0000313" key="10">
    <source>
        <dbReference type="Proteomes" id="UP000037237"/>
    </source>
</evidence>
<keyword evidence="5 8" id="KW-0812">Transmembrane</keyword>
<dbReference type="SUPFAM" id="SSF81345">
    <property type="entry name" value="ABC transporter involved in vitamin B12 uptake, BtuC"/>
    <property type="match status" value="1"/>
</dbReference>
<feature type="transmembrane region" description="Helical" evidence="8">
    <location>
        <begin position="18"/>
        <end position="39"/>
    </location>
</feature>
<dbReference type="Pfam" id="PF01032">
    <property type="entry name" value="FecCD"/>
    <property type="match status" value="1"/>
</dbReference>
<evidence type="ECO:0000256" key="6">
    <source>
        <dbReference type="ARBA" id="ARBA00022989"/>
    </source>
</evidence>
<evidence type="ECO:0000256" key="3">
    <source>
        <dbReference type="ARBA" id="ARBA00022448"/>
    </source>
</evidence>
<comment type="caution">
    <text evidence="9">The sequence shown here is derived from an EMBL/GenBank/DDBJ whole genome shotgun (WGS) entry which is preliminary data.</text>
</comment>
<evidence type="ECO:0000313" key="9">
    <source>
        <dbReference type="EMBL" id="KON33492.1"/>
    </source>
</evidence>
<keyword evidence="4" id="KW-1003">Cell membrane</keyword>
<dbReference type="PANTHER" id="PTHR30472">
    <property type="entry name" value="FERRIC ENTEROBACTIN TRANSPORT SYSTEM PERMEASE PROTEIN"/>
    <property type="match status" value="1"/>
</dbReference>